<dbReference type="SUPFAM" id="SSF53098">
    <property type="entry name" value="Ribonuclease H-like"/>
    <property type="match status" value="1"/>
</dbReference>
<dbReference type="InterPro" id="IPR036397">
    <property type="entry name" value="RNaseH_sf"/>
</dbReference>
<dbReference type="InterPro" id="IPR050951">
    <property type="entry name" value="Retrovirus_Pol_polyprotein"/>
</dbReference>
<feature type="compositionally biased region" description="Basic and acidic residues" evidence="1">
    <location>
        <begin position="438"/>
        <end position="449"/>
    </location>
</feature>
<evidence type="ECO:0000256" key="1">
    <source>
        <dbReference type="SAM" id="MobiDB-lite"/>
    </source>
</evidence>
<dbReference type="Gene3D" id="3.10.10.10">
    <property type="entry name" value="HIV Type 1 Reverse Transcriptase, subunit A, domain 1"/>
    <property type="match status" value="2"/>
</dbReference>
<dbReference type="CDD" id="cd01647">
    <property type="entry name" value="RT_LTR"/>
    <property type="match status" value="1"/>
</dbReference>
<dbReference type="InterPro" id="IPR000477">
    <property type="entry name" value="RT_dom"/>
</dbReference>
<reference evidence="4 5" key="1">
    <citation type="submission" date="2022-01" db="EMBL/GenBank/DDBJ databases">
        <title>A chromosomal length assembly of Cordylochernes scorpioides.</title>
        <authorList>
            <person name="Zeh D."/>
            <person name="Zeh J."/>
        </authorList>
    </citation>
    <scope>NUCLEOTIDE SEQUENCE [LARGE SCALE GENOMIC DNA]</scope>
    <source>
        <strain evidence="4">IN4F17</strain>
        <tissue evidence="4">Whole Body</tissue>
    </source>
</reference>
<feature type="compositionally biased region" description="Polar residues" evidence="1">
    <location>
        <begin position="475"/>
        <end position="484"/>
    </location>
</feature>
<dbReference type="InterPro" id="IPR012337">
    <property type="entry name" value="RNaseH-like_sf"/>
</dbReference>
<feature type="domain" description="Reverse transcriptase" evidence="2">
    <location>
        <begin position="1"/>
        <end position="162"/>
    </location>
</feature>
<evidence type="ECO:0000259" key="2">
    <source>
        <dbReference type="PROSITE" id="PS50878"/>
    </source>
</evidence>
<protein>
    <submittedName>
        <fullName evidence="4">K02A2.6-like</fullName>
    </submittedName>
</protein>
<feature type="region of interest" description="Disordered" evidence="1">
    <location>
        <begin position="402"/>
        <end position="499"/>
    </location>
</feature>
<evidence type="ECO:0000313" key="5">
    <source>
        <dbReference type="Proteomes" id="UP001235939"/>
    </source>
</evidence>
<dbReference type="InterPro" id="IPR043502">
    <property type="entry name" value="DNA/RNA_pol_sf"/>
</dbReference>
<dbReference type="InterPro" id="IPR043128">
    <property type="entry name" value="Rev_trsase/Diguanyl_cyclase"/>
</dbReference>
<dbReference type="Gene3D" id="3.30.70.270">
    <property type="match status" value="1"/>
</dbReference>
<dbReference type="PROSITE" id="PS50994">
    <property type="entry name" value="INTEGRASE"/>
    <property type="match status" value="1"/>
</dbReference>
<keyword evidence="5" id="KW-1185">Reference proteome</keyword>
<feature type="domain" description="Integrase catalytic" evidence="3">
    <location>
        <begin position="280"/>
        <end position="387"/>
    </location>
</feature>
<dbReference type="Proteomes" id="UP001235939">
    <property type="component" value="Chromosome 05"/>
</dbReference>
<feature type="compositionally biased region" description="Basic residues" evidence="1">
    <location>
        <begin position="490"/>
        <end position="499"/>
    </location>
</feature>
<accession>A0ABY6KJK6</accession>
<proteinExistence type="predicted"/>
<dbReference type="PANTHER" id="PTHR37984:SF5">
    <property type="entry name" value="PROTEIN NYNRIN-LIKE"/>
    <property type="match status" value="1"/>
</dbReference>
<dbReference type="Gene3D" id="3.30.420.10">
    <property type="entry name" value="Ribonuclease H-like superfamily/Ribonuclease H"/>
    <property type="match status" value="1"/>
</dbReference>
<dbReference type="Pfam" id="PF00078">
    <property type="entry name" value="RVT_1"/>
    <property type="match status" value="1"/>
</dbReference>
<evidence type="ECO:0000313" key="4">
    <source>
        <dbReference type="EMBL" id="UYV67948.1"/>
    </source>
</evidence>
<gene>
    <name evidence="4" type="ORF">LAZ67_5002579</name>
</gene>
<dbReference type="InterPro" id="IPR001584">
    <property type="entry name" value="Integrase_cat-core"/>
</dbReference>
<evidence type="ECO:0000259" key="3">
    <source>
        <dbReference type="PROSITE" id="PS50994"/>
    </source>
</evidence>
<dbReference type="SUPFAM" id="SSF56672">
    <property type="entry name" value="DNA/RNA polymerases"/>
    <property type="match status" value="1"/>
</dbReference>
<dbReference type="EMBL" id="CP092867">
    <property type="protein sequence ID" value="UYV67948.1"/>
    <property type="molecule type" value="Genomic_DNA"/>
</dbReference>
<dbReference type="PANTHER" id="PTHR37984">
    <property type="entry name" value="PROTEIN CBG26694"/>
    <property type="match status" value="1"/>
</dbReference>
<dbReference type="PROSITE" id="PS50878">
    <property type="entry name" value="RT_POL"/>
    <property type="match status" value="1"/>
</dbReference>
<organism evidence="4 5">
    <name type="scientific">Cordylochernes scorpioides</name>
    <dbReference type="NCBI Taxonomy" id="51811"/>
    <lineage>
        <taxon>Eukaryota</taxon>
        <taxon>Metazoa</taxon>
        <taxon>Ecdysozoa</taxon>
        <taxon>Arthropoda</taxon>
        <taxon>Chelicerata</taxon>
        <taxon>Arachnida</taxon>
        <taxon>Pseudoscorpiones</taxon>
        <taxon>Cheliferoidea</taxon>
        <taxon>Chernetidae</taxon>
        <taxon>Cordylochernes</taxon>
    </lineage>
</organism>
<name>A0ABY6KJK6_9ARAC</name>
<sequence>MNYKISLQPDAKPYASCTPRRVPIPLMKQLKEQLEEMTRLGVIESVEEPTEWCAGIVAFGLAKESQNLTTFITPFGRFLFKGIPFGISSAPEIFQRKITQLLGKLEGVVCLMDDIVVYGSSLEEHNERVRQVLNKFQEEGMSLNPEKCQFGVKTIKFLGHTMSSEGLFIAEEKIDANWHPAPDCHFYIQTLGGHNSQTSAIENEDDEVFLSKNHIAGKKQIVADVLSRKPISKRHKDELEEELYAYIQSIEFPATEERLLEISRKQKEDSLCSQVANYCTVRSDNGPQFQKVLGSEFSRFSKEWSFKHITSSPRFPQTNGFIEAIIKNINQSLKKKEDCYLTLQAYRTMPLETLQEREKRRMINQKRLYDKRHDVNSLPQLQQGDSLCIRYQRVEGKVLHKSQEPRSYWVQTPQGKVRRNRLHLTRLPTTESTMDAPEDSRRQELRNEEAPPPSTSTGPTREGRTRSENQDQDQVRSVPSTPVVQTRYGRVVKKPQRFL</sequence>